<dbReference type="NCBIfam" id="TIGR01414">
    <property type="entry name" value="autotrans_barl"/>
    <property type="match status" value="1"/>
</dbReference>
<dbReference type="Pfam" id="PF12951">
    <property type="entry name" value="PATR"/>
    <property type="match status" value="6"/>
</dbReference>
<dbReference type="InterPro" id="IPR036709">
    <property type="entry name" value="Autotransporte_beta_dom_sf"/>
</dbReference>
<dbReference type="GO" id="GO:0019867">
    <property type="term" value="C:outer membrane"/>
    <property type="evidence" value="ECO:0007669"/>
    <property type="project" value="InterPro"/>
</dbReference>
<sequence length="1543" mass="158896">MATVNGEALTNRYDPRLSISTSGTVFVVSPGVRNLRMTWAGSDTGAPTTWDGQVGNWGESSGERYFRDGDSVIFGATSSGVISIDAAGVTVGDLSVETAAGQALTFAGGGITGTNAATDSDRHVGGADGLVYLGGGSTAAVTSKLVKAGEGTLVFDNDANVFMGGIEVRSGTIAFSDGGQLGGAGISFTNNAALRVDATTALATNVSISADKTATFDTRENSLEYSGTLTSAASSKIAKAGSGDLWINNTNQAAHHGATEVREGRLLLAGNASWGDGAVTVSQGAGFGGHGVAQNVTLLGGGALHAGTPDALVAERLTVSSALTLNAGSLVNFSIISGAANPLASVNSSLMAGSVNIVGGGVSDITIDLDRLVNGVFNLGNASTLTGAKITYFGQELGERQKITYESTAASGTLLIKIDMPDNQVMQWTGAVNGNWNINTRNWQIAGSGSAYSFGDGDKLVFDGVADAGNPDNRTITIAGRRMTLSDMVVTGTADYVFRGDAQIITDASSATSNISGSAQGKLVKEGEGTVSFENVGNEFKGGVEVKGGAVAFTKAEQLNTGGAGIVLDSGTLRAADELIVLSEAINIASGKSGAFDTDGHTVRYTGVFAPASSGTFVKTGAGVFEMMGDNSGYNGSLLVAGGDLLLRNEAMTLSRLGGTVRVTDGGTFGGEGEVLGSVTVGRGGALRIGAAVTGAEQLSVADLRMENGSMIYGGGILAGSMKIGAAEGDLITLTNITAKPVTITAATGGDGTLVKAGGGLLTLSGTATMGHKQTRIEGGIVYVRDIDPSEISSLVHSFDLAGGWLDLADVRDFGDVPYDQWTNLTLSGNAGGVIGYGDAITLREGDVGFQIGGSGTGVGVFVVVDAGTGTATLSGSSNYVGYTRVDSGVLAVSNDFNLGNTDTSIAAPRDVILNGGNLLAAGGFTSERKIEMRQAGSVIVNSGTASLLALSGTGDFTKEGKGTLFLTLPGNETSTHTGAKTVVAGVLQGRANVLTGLITNSGTVALYASEDDYPTGVFTGTISGGAFAKAGDGIADIGSTAAFIGLSSVRVEDGVLTSTSRPLVISAAASVDIGDRGTFSFPKGGVLTTPLVRNQGMIRVGFGAGGSVPNEKLTINGDYHGGASNDAPGYLTLGLGSVVGGQVIDADTLYITGSATGKTHVTFVRQTGNDPFADNLAGQADSLPLNVIRVEGGGGEFLQSGRLTYGVKDYVLTYEPDTGTSHWRISTASEIPAIVAVDAALMLANHASFGGLSQRLESMGLLDGYKGRQGFDFWVNGIYRRDKFSDTIYDGATANTYGWQAGVDYTDANRTFALGVFFEQITSDTDMPYATDTKSDTDGFGAYITYRPSKWFFNLLIRLSKGTYDINIPNTPQFGTDTGSAGISVEVARYYEFGNGWLVEPQVQFLWSRSNVDNTKDSVPVSGIEDPLTNYGREYRVSAIDYSSLRASVMVSRRFVTGNNWELRPYARASFANEFGGDTDMTVYTIGETIKYKNSLGGTYGTLSGGATVRIHDRFDIWTDLAWYCAGKIDGFSVNFGAGYRF</sequence>
<dbReference type="Pfam" id="PF03797">
    <property type="entry name" value="Autotransporter"/>
    <property type="match status" value="1"/>
</dbReference>
<gene>
    <name evidence="3" type="ORF">CKA38_09550</name>
</gene>
<dbReference type="InterPro" id="IPR011050">
    <property type="entry name" value="Pectin_lyase_fold/virulence"/>
</dbReference>
<dbReference type="EMBL" id="CP023004">
    <property type="protein sequence ID" value="AWI09457.1"/>
    <property type="molecule type" value="Genomic_DNA"/>
</dbReference>
<name>A0A2U8E3K1_9BACT</name>
<keyword evidence="4" id="KW-1185">Reference proteome</keyword>
<dbReference type="InterPro" id="IPR013425">
    <property type="entry name" value="Autotrns_rpt"/>
</dbReference>
<dbReference type="InterPro" id="IPR005546">
    <property type="entry name" value="Autotransporte_beta"/>
</dbReference>
<evidence type="ECO:0000313" key="4">
    <source>
        <dbReference type="Proteomes" id="UP000244896"/>
    </source>
</evidence>
<dbReference type="SUPFAM" id="SSF103515">
    <property type="entry name" value="Autotransporter"/>
    <property type="match status" value="1"/>
</dbReference>
<reference evidence="3 4" key="1">
    <citation type="journal article" date="2018" name="Syst. Appl. Microbiol.">
        <title>Ereboglobus luteus gen. nov. sp. nov. from cockroach guts, and new insights into the oxygen relationship of the genera Opitutus and Didymococcus (Verrucomicrobia: Opitutaceae).</title>
        <authorList>
            <person name="Tegtmeier D."/>
            <person name="Belitz A."/>
            <person name="Radek R."/>
            <person name="Heimerl T."/>
            <person name="Brune A."/>
        </authorList>
    </citation>
    <scope>NUCLEOTIDE SEQUENCE [LARGE SCALE GENOMIC DNA]</scope>
    <source>
        <strain evidence="3 4">Ho45</strain>
    </source>
</reference>
<organism evidence="3 4">
    <name type="scientific">Ereboglobus luteus</name>
    <dbReference type="NCBI Taxonomy" id="1796921"/>
    <lineage>
        <taxon>Bacteria</taxon>
        <taxon>Pseudomonadati</taxon>
        <taxon>Verrucomicrobiota</taxon>
        <taxon>Opitutia</taxon>
        <taxon>Opitutales</taxon>
        <taxon>Opitutaceae</taxon>
        <taxon>Ereboglobus</taxon>
    </lineage>
</organism>
<dbReference type="OrthoDB" id="199826at2"/>
<accession>A0A2U8E3K1</accession>
<dbReference type="KEGG" id="elut:CKA38_09550"/>
<dbReference type="PROSITE" id="PS51208">
    <property type="entry name" value="AUTOTRANSPORTER"/>
    <property type="match status" value="1"/>
</dbReference>
<dbReference type="Proteomes" id="UP000244896">
    <property type="component" value="Chromosome"/>
</dbReference>
<dbReference type="SUPFAM" id="SSF51126">
    <property type="entry name" value="Pectin lyase-like"/>
    <property type="match status" value="3"/>
</dbReference>
<feature type="domain" description="Autotransporter" evidence="2">
    <location>
        <begin position="1267"/>
        <end position="1543"/>
    </location>
</feature>
<evidence type="ECO:0000313" key="3">
    <source>
        <dbReference type="EMBL" id="AWI09457.1"/>
    </source>
</evidence>
<evidence type="ECO:0000259" key="2">
    <source>
        <dbReference type="PROSITE" id="PS51208"/>
    </source>
</evidence>
<dbReference type="RefSeq" id="WP_108825267.1">
    <property type="nucleotide sequence ID" value="NZ_CP023004.1"/>
</dbReference>
<dbReference type="SMART" id="SM00869">
    <property type="entry name" value="Autotransporter"/>
    <property type="match status" value="1"/>
</dbReference>
<protein>
    <recommendedName>
        <fullName evidence="2">Autotransporter domain-containing protein</fullName>
    </recommendedName>
</protein>
<dbReference type="InterPro" id="IPR006315">
    <property type="entry name" value="OM_autotransptr_brl_dom"/>
</dbReference>
<dbReference type="Gene3D" id="2.40.128.130">
    <property type="entry name" value="Autotransporter beta-domain"/>
    <property type="match status" value="1"/>
</dbReference>
<proteinExistence type="predicted"/>
<evidence type="ECO:0000256" key="1">
    <source>
        <dbReference type="ARBA" id="ARBA00022729"/>
    </source>
</evidence>
<keyword evidence="1" id="KW-0732">Signal</keyword>